<evidence type="ECO:0000259" key="3">
    <source>
        <dbReference type="Pfam" id="PF12000"/>
    </source>
</evidence>
<evidence type="ECO:0000313" key="5">
    <source>
        <dbReference type="Proteomes" id="UP000539175"/>
    </source>
</evidence>
<keyword evidence="1 4" id="KW-0808">Transferase</keyword>
<dbReference type="Pfam" id="PF00534">
    <property type="entry name" value="Glycos_transf_1"/>
    <property type="match status" value="1"/>
</dbReference>
<dbReference type="PANTHER" id="PTHR46401">
    <property type="entry name" value="GLYCOSYLTRANSFERASE WBBK-RELATED"/>
    <property type="match status" value="1"/>
</dbReference>
<dbReference type="RefSeq" id="WP_184802706.1">
    <property type="nucleotide sequence ID" value="NZ_JACIIZ010000009.1"/>
</dbReference>
<dbReference type="GO" id="GO:0016757">
    <property type="term" value="F:glycosyltransferase activity"/>
    <property type="evidence" value="ECO:0007669"/>
    <property type="project" value="InterPro"/>
</dbReference>
<dbReference type="PANTHER" id="PTHR46401:SF2">
    <property type="entry name" value="GLYCOSYLTRANSFERASE WBBK-RELATED"/>
    <property type="match status" value="1"/>
</dbReference>
<dbReference type="Gene3D" id="3.40.50.2000">
    <property type="entry name" value="Glycogen Phosphorylase B"/>
    <property type="match status" value="2"/>
</dbReference>
<dbReference type="InterPro" id="IPR001296">
    <property type="entry name" value="Glyco_trans_1"/>
</dbReference>
<gene>
    <name evidence="4" type="ORF">FHS74_003446</name>
</gene>
<reference evidence="4 5" key="1">
    <citation type="submission" date="2020-08" db="EMBL/GenBank/DDBJ databases">
        <title>Genomic Encyclopedia of Type Strains, Phase IV (KMG-IV): sequencing the most valuable type-strain genomes for metagenomic binning, comparative biology and taxonomic classification.</title>
        <authorList>
            <person name="Goeker M."/>
        </authorList>
    </citation>
    <scope>NUCLEOTIDE SEQUENCE [LARGE SCALE GENOMIC DNA]</scope>
    <source>
        <strain evidence="4 5">DSM 22198</strain>
    </source>
</reference>
<protein>
    <submittedName>
        <fullName evidence="4">Glycosyltransferase involved in cell wall biosynthesis</fullName>
    </submittedName>
</protein>
<dbReference type="EMBL" id="JACIIZ010000009">
    <property type="protein sequence ID" value="MBB6252878.1"/>
    <property type="molecule type" value="Genomic_DNA"/>
</dbReference>
<dbReference type="CDD" id="cd03818">
    <property type="entry name" value="GT4_ExpC-like"/>
    <property type="match status" value="1"/>
</dbReference>
<dbReference type="GO" id="GO:0009103">
    <property type="term" value="P:lipopolysaccharide biosynthetic process"/>
    <property type="evidence" value="ECO:0007669"/>
    <property type="project" value="TreeGrafter"/>
</dbReference>
<sequence length="434" mass="48055">MKLLFIHQNFPGQYRHLAARMAAAGHEVMCLGDKANIQRQELPSGMSLVGYPSPAGATPGIHHYVAGFEAAVRRGQSVLRATMELNRIGFSPDVICAHPGWGESLFLKDVFPKAKLLAYLEFYYNAQGSDVGFDPEFPGVLDDLFRIRIKNSVLLHGLQSMDWGIVPTRWQAEQTPADFRSRITTVHDGVDTRLVRPDPAAQLTVTPQGATEPLVLRSGDEVVTFVNRNLEPYRGFHTFMRALPELLRRRPNAQVVILGGDDVSYGVRPKDHPNYRAQYLAEVGGQLDLARVHFLGRVPYATFLSVLQVSAVHVYLTYPFVLSWSLMEAMAAGCLVVASDTAPVREVIRDGRNGLLVDFFAPDGLAATVAAALEDPRRMERLRRRARETVVDRYDLETVCLPQQMRLIEELAAGRLVARRVPAPGGAPRAAPKG</sequence>
<evidence type="ECO:0000256" key="1">
    <source>
        <dbReference type="ARBA" id="ARBA00022679"/>
    </source>
</evidence>
<feature type="domain" description="Glycosyl transferase family 1" evidence="2">
    <location>
        <begin position="216"/>
        <end position="388"/>
    </location>
</feature>
<dbReference type="Proteomes" id="UP000539175">
    <property type="component" value="Unassembled WGS sequence"/>
</dbReference>
<dbReference type="SUPFAM" id="SSF53756">
    <property type="entry name" value="UDP-Glycosyltransferase/glycogen phosphorylase"/>
    <property type="match status" value="1"/>
</dbReference>
<comment type="caution">
    <text evidence="4">The sequence shown here is derived from an EMBL/GenBank/DDBJ whole genome shotgun (WGS) entry which is preliminary data.</text>
</comment>
<evidence type="ECO:0000259" key="2">
    <source>
        <dbReference type="Pfam" id="PF00534"/>
    </source>
</evidence>
<organism evidence="4 5">
    <name type="scientific">Nitrospirillum iridis</name>
    <dbReference type="NCBI Taxonomy" id="765888"/>
    <lineage>
        <taxon>Bacteria</taxon>
        <taxon>Pseudomonadati</taxon>
        <taxon>Pseudomonadota</taxon>
        <taxon>Alphaproteobacteria</taxon>
        <taxon>Rhodospirillales</taxon>
        <taxon>Azospirillaceae</taxon>
        <taxon>Nitrospirillum</taxon>
    </lineage>
</organism>
<proteinExistence type="predicted"/>
<dbReference type="Pfam" id="PF12000">
    <property type="entry name" value="Glyco_trans_4_3"/>
    <property type="match status" value="1"/>
</dbReference>
<accession>A0A7X0AZB6</accession>
<dbReference type="InterPro" id="IPR022623">
    <property type="entry name" value="Glyco_trans_4"/>
</dbReference>
<name>A0A7X0AZB6_9PROT</name>
<evidence type="ECO:0000313" key="4">
    <source>
        <dbReference type="EMBL" id="MBB6252878.1"/>
    </source>
</evidence>
<feature type="domain" description="Glycosyl transferase family 4" evidence="3">
    <location>
        <begin position="25"/>
        <end position="194"/>
    </location>
</feature>
<keyword evidence="5" id="KW-1185">Reference proteome</keyword>
<dbReference type="AlphaFoldDB" id="A0A7X0AZB6"/>